<dbReference type="Proteomes" id="UP000651208">
    <property type="component" value="Unassembled WGS sequence"/>
</dbReference>
<accession>A0ABR7QXH4</accession>
<name>A0ABR7QXH4_9GAMM</name>
<gene>
    <name evidence="3" type="ORF">FcAc13_06340</name>
</gene>
<dbReference type="InterPro" id="IPR032369">
    <property type="entry name" value="DUF4872"/>
</dbReference>
<evidence type="ECO:0000259" key="2">
    <source>
        <dbReference type="Pfam" id="PF16169"/>
    </source>
</evidence>
<keyword evidence="4" id="KW-1185">Reference proteome</keyword>
<evidence type="ECO:0000259" key="1">
    <source>
        <dbReference type="Pfam" id="PF14399"/>
    </source>
</evidence>
<evidence type="ECO:0000313" key="3">
    <source>
        <dbReference type="EMBL" id="MBC9130927.1"/>
    </source>
</evidence>
<dbReference type="Pfam" id="PF14399">
    <property type="entry name" value="BtrH_N"/>
    <property type="match status" value="1"/>
</dbReference>
<evidence type="ECO:0000313" key="4">
    <source>
        <dbReference type="Proteomes" id="UP000651208"/>
    </source>
</evidence>
<feature type="domain" description="Butirosin biosynthesis protein H N-terminal" evidence="1">
    <location>
        <begin position="13"/>
        <end position="144"/>
    </location>
</feature>
<proteinExistence type="predicted"/>
<organism evidence="3 4">
    <name type="scientific">Frischella japonica</name>
    <dbReference type="NCBI Taxonomy" id="2741544"/>
    <lineage>
        <taxon>Bacteria</taxon>
        <taxon>Pseudomonadati</taxon>
        <taxon>Pseudomonadota</taxon>
        <taxon>Gammaproteobacteria</taxon>
        <taxon>Orbales</taxon>
        <taxon>Orbaceae</taxon>
        <taxon>Frischella</taxon>
    </lineage>
</organism>
<feature type="domain" description="DUF4872" evidence="2">
    <location>
        <begin position="156"/>
        <end position="333"/>
    </location>
</feature>
<sequence>MTIESFQHQHTAHCESGVMSTLLKHYGLDFSEPMLFGLSSALTFAYLPMIKVSGMPLIAYRMPPKTIIRNSCKKLGLQLNMYKFSSPAQGMQKLDLALQNNQLVGLQTSVFWLPYMPEALRFHFNAHNILVYGKKDDHYLISDPVMENPVACPRIDLERARFAKGALAGKGLMYTLDLSKPINHCIDLVPLIRNAIVKNARQMQAPLPFVGIKGIHLLANRIQKLKKSRKSDQYKKLYLGHIVRMQEEIGTGGAGFRYMYASFLQQSAYYFPTNQQTLLLDAAKFMTDIGDNWRRFASRTVKLCRNLSENGFYDVAQLLHQVADDEKKLWQMLIKAMK</sequence>
<dbReference type="RefSeq" id="WP_187755370.1">
    <property type="nucleotide sequence ID" value="NZ_JABURY010000015.1"/>
</dbReference>
<comment type="caution">
    <text evidence="3">The sequence shown here is derived from an EMBL/GenBank/DDBJ whole genome shotgun (WGS) entry which is preliminary data.</text>
</comment>
<dbReference type="EMBL" id="JABURY010000015">
    <property type="protein sequence ID" value="MBC9130927.1"/>
    <property type="molecule type" value="Genomic_DNA"/>
</dbReference>
<protein>
    <submittedName>
        <fullName evidence="3">BtrH N-terminal domain-containing protein</fullName>
    </submittedName>
</protein>
<dbReference type="Pfam" id="PF16169">
    <property type="entry name" value="DUF4872"/>
    <property type="match status" value="1"/>
</dbReference>
<dbReference type="InterPro" id="IPR026935">
    <property type="entry name" value="BtrH_N"/>
</dbReference>
<reference evidence="3 4" key="1">
    <citation type="submission" date="2020-06" db="EMBL/GenBank/DDBJ databases">
        <title>Frischella cerana isolated from Apis cerana gut homogenate.</title>
        <authorList>
            <person name="Wolter L.A."/>
            <person name="Suenami S."/>
            <person name="Miyazaki R."/>
        </authorList>
    </citation>
    <scope>NUCLEOTIDE SEQUENCE [LARGE SCALE GENOMIC DNA]</scope>
    <source>
        <strain evidence="3 4">Ac13</strain>
    </source>
</reference>